<name>A0A4W4F0Z0_ELEEL</name>
<keyword evidence="2" id="KW-1185">Reference proteome</keyword>
<accession>A0A4W4F0Z0</accession>
<evidence type="ECO:0000313" key="2">
    <source>
        <dbReference type="Proteomes" id="UP000314983"/>
    </source>
</evidence>
<reference evidence="2" key="2">
    <citation type="journal article" date="2017" name="Sci. Adv.">
        <title>A tail of two voltages: Proteomic comparison of the three electric organs of the electric eel.</title>
        <authorList>
            <person name="Traeger L.L."/>
            <person name="Sabat G."/>
            <person name="Barrett-Wilt G.A."/>
            <person name="Wells G.B."/>
            <person name="Sussman M.R."/>
        </authorList>
    </citation>
    <scope>NUCLEOTIDE SEQUENCE [LARGE SCALE GENOMIC DNA]</scope>
</reference>
<organism evidence="1 2">
    <name type="scientific">Electrophorus electricus</name>
    <name type="common">Electric eel</name>
    <name type="synonym">Gymnotus electricus</name>
    <dbReference type="NCBI Taxonomy" id="8005"/>
    <lineage>
        <taxon>Eukaryota</taxon>
        <taxon>Metazoa</taxon>
        <taxon>Chordata</taxon>
        <taxon>Craniata</taxon>
        <taxon>Vertebrata</taxon>
        <taxon>Euteleostomi</taxon>
        <taxon>Actinopterygii</taxon>
        <taxon>Neopterygii</taxon>
        <taxon>Teleostei</taxon>
        <taxon>Ostariophysi</taxon>
        <taxon>Gymnotiformes</taxon>
        <taxon>Gymnotoidei</taxon>
        <taxon>Gymnotidae</taxon>
        <taxon>Electrophorus</taxon>
    </lineage>
</organism>
<reference evidence="1" key="5">
    <citation type="submission" date="2025-09" db="UniProtKB">
        <authorList>
            <consortium name="Ensembl"/>
        </authorList>
    </citation>
    <scope>IDENTIFICATION</scope>
</reference>
<protein>
    <submittedName>
        <fullName evidence="1">Uncharacterized protein</fullName>
    </submittedName>
</protein>
<dbReference type="Ensembl" id="ENSEEET00000017481.2">
    <property type="protein sequence ID" value="ENSEEEP00000017284.1"/>
    <property type="gene ID" value="ENSEEEG00000008539.2"/>
</dbReference>
<proteinExistence type="predicted"/>
<evidence type="ECO:0000313" key="1">
    <source>
        <dbReference type="Ensembl" id="ENSEEEP00000017284.1"/>
    </source>
</evidence>
<dbReference type="Proteomes" id="UP000314983">
    <property type="component" value="Chromosome 4"/>
</dbReference>
<sequence>LSIQLESFLIHKNVLREAKERIGRVGERAWLFSFSCLLYSNQPVIWALRQIVIFTFILLKVW</sequence>
<reference evidence="1" key="4">
    <citation type="submission" date="2025-08" db="UniProtKB">
        <authorList>
            <consortium name="Ensembl"/>
        </authorList>
    </citation>
    <scope>IDENTIFICATION</scope>
</reference>
<dbReference type="AlphaFoldDB" id="A0A4W4F0Z0"/>
<reference evidence="1" key="3">
    <citation type="submission" date="2020-05" db="EMBL/GenBank/DDBJ databases">
        <title>Electrophorus electricus (electric eel) genome, fEleEle1, primary haplotype.</title>
        <authorList>
            <person name="Myers G."/>
            <person name="Meyer A."/>
            <person name="Fedrigo O."/>
            <person name="Formenti G."/>
            <person name="Rhie A."/>
            <person name="Tracey A."/>
            <person name="Sims Y."/>
            <person name="Jarvis E.D."/>
        </authorList>
    </citation>
    <scope>NUCLEOTIDE SEQUENCE [LARGE SCALE GENOMIC DNA]</scope>
</reference>
<reference evidence="2" key="1">
    <citation type="journal article" date="2014" name="Science">
        <title>Nonhuman genetics. Genomic basis for the convergent evolution of electric organs.</title>
        <authorList>
            <person name="Gallant J.R."/>
            <person name="Traeger L.L."/>
            <person name="Volkening J.D."/>
            <person name="Moffett H."/>
            <person name="Chen P.H."/>
            <person name="Novina C.D."/>
            <person name="Phillips G.N.Jr."/>
            <person name="Anand R."/>
            <person name="Wells G.B."/>
            <person name="Pinch M."/>
            <person name="Guth R."/>
            <person name="Unguez G.A."/>
            <person name="Albert J.S."/>
            <person name="Zakon H.H."/>
            <person name="Samanta M.P."/>
            <person name="Sussman M.R."/>
        </authorList>
    </citation>
    <scope>NUCLEOTIDE SEQUENCE [LARGE SCALE GENOMIC DNA]</scope>
</reference>